<reference evidence="2 3" key="1">
    <citation type="submission" date="2011-09" db="EMBL/GenBank/DDBJ databases">
        <title>The draft genome of Treponema saccharophilum DSM 2985.</title>
        <authorList>
            <consortium name="US DOE Joint Genome Institute (JGI-PGF)"/>
            <person name="Lucas S."/>
            <person name="Copeland A."/>
            <person name="Lapidus A."/>
            <person name="Glavina del Rio T."/>
            <person name="Dalin E."/>
            <person name="Tice H."/>
            <person name="Bruce D."/>
            <person name="Goodwin L."/>
            <person name="Pitluck S."/>
            <person name="Peters L."/>
            <person name="Kyrpides N."/>
            <person name="Mavromatis K."/>
            <person name="Ivanova N."/>
            <person name="Markowitz V."/>
            <person name="Cheng J.-F."/>
            <person name="Hugenholtz P."/>
            <person name="Woyke T."/>
            <person name="Wu D."/>
            <person name="Gronow S."/>
            <person name="Wellnitz S."/>
            <person name="Brambilla E."/>
            <person name="Klenk H.-P."/>
            <person name="Eisen J.A."/>
        </authorList>
    </citation>
    <scope>NUCLEOTIDE SEQUENCE [LARGE SCALE GENOMIC DNA]</scope>
    <source>
        <strain evidence="2 3">DSM 2985</strain>
    </source>
</reference>
<evidence type="ECO:0000313" key="3">
    <source>
        <dbReference type="Proteomes" id="UP000003571"/>
    </source>
</evidence>
<dbReference type="STRING" id="907348.TresaDRAFT_1671"/>
<evidence type="ECO:0000256" key="1">
    <source>
        <dbReference type="SAM" id="MobiDB-lite"/>
    </source>
</evidence>
<organism evidence="2 3">
    <name type="scientific">Treponema saccharophilum DSM 2985</name>
    <dbReference type="NCBI Taxonomy" id="907348"/>
    <lineage>
        <taxon>Bacteria</taxon>
        <taxon>Pseudomonadati</taxon>
        <taxon>Spirochaetota</taxon>
        <taxon>Spirochaetia</taxon>
        <taxon>Spirochaetales</taxon>
        <taxon>Treponemataceae</taxon>
        <taxon>Treponema</taxon>
    </lineage>
</organism>
<keyword evidence="3" id="KW-1185">Reference proteome</keyword>
<dbReference type="EMBL" id="AGRW01000045">
    <property type="protein sequence ID" value="EIC01919.1"/>
    <property type="molecule type" value="Genomic_DNA"/>
</dbReference>
<proteinExistence type="predicted"/>
<protein>
    <submittedName>
        <fullName evidence="2">Uncharacterized protein</fullName>
    </submittedName>
</protein>
<name>H7EKL4_9SPIR</name>
<dbReference type="PATRIC" id="fig|907348.3.peg.1436"/>
<evidence type="ECO:0000313" key="2">
    <source>
        <dbReference type="EMBL" id="EIC01919.1"/>
    </source>
</evidence>
<dbReference type="Proteomes" id="UP000003571">
    <property type="component" value="Unassembled WGS sequence"/>
</dbReference>
<feature type="region of interest" description="Disordered" evidence="1">
    <location>
        <begin position="1"/>
        <end position="40"/>
    </location>
</feature>
<sequence length="40" mass="4967">MLRKDYDYTQEQLDDYANQNNPNNEEYWHSRGLDYQNPDL</sequence>
<gene>
    <name evidence="2" type="ORF">TresaDRAFT_1671</name>
</gene>
<dbReference type="RefSeq" id="WP_002704178.1">
    <property type="nucleotide sequence ID" value="NZ_AGRW01000045.1"/>
</dbReference>
<comment type="caution">
    <text evidence="2">The sequence shown here is derived from an EMBL/GenBank/DDBJ whole genome shotgun (WGS) entry which is preliminary data.</text>
</comment>
<dbReference type="AlphaFoldDB" id="H7EKL4"/>
<accession>H7EKL4</accession>